<comment type="caution">
    <text evidence="1">The sequence shown here is derived from an EMBL/GenBank/DDBJ whole genome shotgun (WGS) entry which is preliminary data.</text>
</comment>
<protein>
    <recommendedName>
        <fullName evidence="3">dUTPase-like domain-containing protein</fullName>
    </recommendedName>
</protein>
<gene>
    <name evidence="1" type="ORF">ElyMa_006955600</name>
</gene>
<name>A0AAV4JJM4_9GAST</name>
<sequence length="101" mass="10981">MKSISYTSVVTCLCLDRYNLLNNLPLSHTPSCNLTLPPARILRPPFRFTLSNYATGSLFIPGDLAVGSTGCKTRIVFSSGSEIRTGVDVRAPDYCLLIALN</sequence>
<evidence type="ECO:0000313" key="2">
    <source>
        <dbReference type="Proteomes" id="UP000762676"/>
    </source>
</evidence>
<dbReference type="AlphaFoldDB" id="A0AAV4JJM4"/>
<organism evidence="1 2">
    <name type="scientific">Elysia marginata</name>
    <dbReference type="NCBI Taxonomy" id="1093978"/>
    <lineage>
        <taxon>Eukaryota</taxon>
        <taxon>Metazoa</taxon>
        <taxon>Spiralia</taxon>
        <taxon>Lophotrochozoa</taxon>
        <taxon>Mollusca</taxon>
        <taxon>Gastropoda</taxon>
        <taxon>Heterobranchia</taxon>
        <taxon>Euthyneura</taxon>
        <taxon>Panpulmonata</taxon>
        <taxon>Sacoglossa</taxon>
        <taxon>Placobranchoidea</taxon>
        <taxon>Plakobranchidae</taxon>
        <taxon>Elysia</taxon>
    </lineage>
</organism>
<proteinExistence type="predicted"/>
<accession>A0AAV4JJM4</accession>
<dbReference type="Proteomes" id="UP000762676">
    <property type="component" value="Unassembled WGS sequence"/>
</dbReference>
<keyword evidence="2" id="KW-1185">Reference proteome</keyword>
<evidence type="ECO:0008006" key="3">
    <source>
        <dbReference type="Google" id="ProtNLM"/>
    </source>
</evidence>
<reference evidence="1 2" key="1">
    <citation type="journal article" date="2021" name="Elife">
        <title>Chloroplast acquisition without the gene transfer in kleptoplastic sea slugs, Plakobranchus ocellatus.</title>
        <authorList>
            <person name="Maeda T."/>
            <person name="Takahashi S."/>
            <person name="Yoshida T."/>
            <person name="Shimamura S."/>
            <person name="Takaki Y."/>
            <person name="Nagai Y."/>
            <person name="Toyoda A."/>
            <person name="Suzuki Y."/>
            <person name="Arimoto A."/>
            <person name="Ishii H."/>
            <person name="Satoh N."/>
            <person name="Nishiyama T."/>
            <person name="Hasebe M."/>
            <person name="Maruyama T."/>
            <person name="Minagawa J."/>
            <person name="Obokata J."/>
            <person name="Shigenobu S."/>
        </authorList>
    </citation>
    <scope>NUCLEOTIDE SEQUENCE [LARGE SCALE GENOMIC DNA]</scope>
</reference>
<dbReference type="EMBL" id="BMAT01013903">
    <property type="protein sequence ID" value="GFS22605.1"/>
    <property type="molecule type" value="Genomic_DNA"/>
</dbReference>
<evidence type="ECO:0000313" key="1">
    <source>
        <dbReference type="EMBL" id="GFS22605.1"/>
    </source>
</evidence>